<gene>
    <name evidence="2" type="ORF">D3879_20440</name>
</gene>
<dbReference type="RefSeq" id="WP_119956067.1">
    <property type="nucleotide sequence ID" value="NZ_QYUR01000006.1"/>
</dbReference>
<organism evidence="2 3">
    <name type="scientific">Pseudomonas cavernicola</name>
    <dbReference type="NCBI Taxonomy" id="2320866"/>
    <lineage>
        <taxon>Bacteria</taxon>
        <taxon>Pseudomonadati</taxon>
        <taxon>Pseudomonadota</taxon>
        <taxon>Gammaproteobacteria</taxon>
        <taxon>Pseudomonadales</taxon>
        <taxon>Pseudomonadaceae</taxon>
        <taxon>Pseudomonas</taxon>
    </lineage>
</organism>
<evidence type="ECO:0000256" key="1">
    <source>
        <dbReference type="SAM" id="SignalP"/>
    </source>
</evidence>
<evidence type="ECO:0000313" key="3">
    <source>
        <dbReference type="Proteomes" id="UP000284021"/>
    </source>
</evidence>
<dbReference type="AlphaFoldDB" id="A0A418XCZ7"/>
<reference evidence="2 3" key="1">
    <citation type="submission" date="2018-09" db="EMBL/GenBank/DDBJ databases">
        <authorList>
            <person name="Zhu H."/>
        </authorList>
    </citation>
    <scope>NUCLEOTIDE SEQUENCE [LARGE SCALE GENOMIC DNA]</scope>
    <source>
        <strain evidence="2 3">K1S02-6</strain>
    </source>
</reference>
<dbReference type="PROSITE" id="PS51257">
    <property type="entry name" value="PROKAR_LIPOPROTEIN"/>
    <property type="match status" value="1"/>
</dbReference>
<accession>A0A418XCZ7</accession>
<proteinExistence type="predicted"/>
<evidence type="ECO:0000313" key="2">
    <source>
        <dbReference type="EMBL" id="RJG10385.1"/>
    </source>
</evidence>
<keyword evidence="1" id="KW-0732">Signal</keyword>
<keyword evidence="3" id="KW-1185">Reference proteome</keyword>
<feature type="signal peptide" evidence="1">
    <location>
        <begin position="1"/>
        <end position="17"/>
    </location>
</feature>
<dbReference type="Proteomes" id="UP000284021">
    <property type="component" value="Unassembled WGS sequence"/>
</dbReference>
<comment type="caution">
    <text evidence="2">The sequence shown here is derived from an EMBL/GenBank/DDBJ whole genome shotgun (WGS) entry which is preliminary data.</text>
</comment>
<name>A0A418XCZ7_9PSED</name>
<feature type="chain" id="PRO_5019566832" description="Lipoprotein" evidence="1">
    <location>
        <begin position="18"/>
        <end position="89"/>
    </location>
</feature>
<dbReference type="OrthoDB" id="7015055at2"/>
<protein>
    <recommendedName>
        <fullName evidence="4">Lipoprotein</fullName>
    </recommendedName>
</protein>
<sequence>MNRLLALALLLTTAVLAGCAGHSALELHPYSADETRQLALEDLSRRGLPFEAYELQKAQLLGTQRKSLEFDNQGEFNAEHSVIRADRQG</sequence>
<evidence type="ECO:0008006" key="4">
    <source>
        <dbReference type="Google" id="ProtNLM"/>
    </source>
</evidence>
<dbReference type="EMBL" id="QYUR01000006">
    <property type="protein sequence ID" value="RJG10385.1"/>
    <property type="molecule type" value="Genomic_DNA"/>
</dbReference>